<evidence type="ECO:0000313" key="2">
    <source>
        <dbReference type="EMBL" id="KMZ56100.1"/>
    </source>
</evidence>
<evidence type="ECO:0000313" key="3">
    <source>
        <dbReference type="Proteomes" id="UP000036987"/>
    </source>
</evidence>
<dbReference type="AlphaFoldDB" id="A0A0K9NJH6"/>
<reference evidence="3" key="1">
    <citation type="journal article" date="2016" name="Nature">
        <title>The genome of the seagrass Zostera marina reveals angiosperm adaptation to the sea.</title>
        <authorList>
            <person name="Olsen J.L."/>
            <person name="Rouze P."/>
            <person name="Verhelst B."/>
            <person name="Lin Y.-C."/>
            <person name="Bayer T."/>
            <person name="Collen J."/>
            <person name="Dattolo E."/>
            <person name="De Paoli E."/>
            <person name="Dittami S."/>
            <person name="Maumus F."/>
            <person name="Michel G."/>
            <person name="Kersting A."/>
            <person name="Lauritano C."/>
            <person name="Lohaus R."/>
            <person name="Toepel M."/>
            <person name="Tonon T."/>
            <person name="Vanneste K."/>
            <person name="Amirebrahimi M."/>
            <person name="Brakel J."/>
            <person name="Bostroem C."/>
            <person name="Chovatia M."/>
            <person name="Grimwood J."/>
            <person name="Jenkins J.W."/>
            <person name="Jueterbock A."/>
            <person name="Mraz A."/>
            <person name="Stam W.T."/>
            <person name="Tice H."/>
            <person name="Bornberg-Bauer E."/>
            <person name="Green P.J."/>
            <person name="Pearson G.A."/>
            <person name="Procaccini G."/>
            <person name="Duarte C.M."/>
            <person name="Schmutz J."/>
            <person name="Reusch T.B.H."/>
            <person name="Van de Peer Y."/>
        </authorList>
    </citation>
    <scope>NUCLEOTIDE SEQUENCE [LARGE SCALE GENOMIC DNA]</scope>
    <source>
        <strain evidence="3">cv. Finnish</strain>
    </source>
</reference>
<proteinExistence type="predicted"/>
<dbReference type="EMBL" id="LFYR01002227">
    <property type="protein sequence ID" value="KMZ56100.1"/>
    <property type="molecule type" value="Genomic_DNA"/>
</dbReference>
<feature type="region of interest" description="Disordered" evidence="1">
    <location>
        <begin position="138"/>
        <end position="160"/>
    </location>
</feature>
<sequence>MTKCRDSVVRRKRTKEPSKVYIDGCVMCLMVWLFKHMLVAKPNEQAVSNEPYFKKWGGKITYQKEKLDLLNDSDVFIEDISFEKRLNMAPTVSSLTETGSSSSANVEESMSEKNNVEEFGCSSAENRNDYEIRRKLKGKGVMIHESPRNNRSKLHRRSKM</sequence>
<comment type="caution">
    <text evidence="2">The sequence shown here is derived from an EMBL/GenBank/DDBJ whole genome shotgun (WGS) entry which is preliminary data.</text>
</comment>
<dbReference type="Proteomes" id="UP000036987">
    <property type="component" value="Unassembled WGS sequence"/>
</dbReference>
<protein>
    <submittedName>
        <fullName evidence="2">Uncharacterized protein</fullName>
    </submittedName>
</protein>
<name>A0A0K9NJH6_ZOSMR</name>
<organism evidence="2 3">
    <name type="scientific">Zostera marina</name>
    <name type="common">Eelgrass</name>
    <dbReference type="NCBI Taxonomy" id="29655"/>
    <lineage>
        <taxon>Eukaryota</taxon>
        <taxon>Viridiplantae</taxon>
        <taxon>Streptophyta</taxon>
        <taxon>Embryophyta</taxon>
        <taxon>Tracheophyta</taxon>
        <taxon>Spermatophyta</taxon>
        <taxon>Magnoliopsida</taxon>
        <taxon>Liliopsida</taxon>
        <taxon>Zosteraceae</taxon>
        <taxon>Zostera</taxon>
    </lineage>
</organism>
<feature type="compositionally biased region" description="Low complexity" evidence="1">
    <location>
        <begin position="93"/>
        <end position="108"/>
    </location>
</feature>
<gene>
    <name evidence="2" type="ORF">ZOSMA_99G00300</name>
</gene>
<keyword evidence="3" id="KW-1185">Reference proteome</keyword>
<evidence type="ECO:0000256" key="1">
    <source>
        <dbReference type="SAM" id="MobiDB-lite"/>
    </source>
</evidence>
<feature type="region of interest" description="Disordered" evidence="1">
    <location>
        <begin position="93"/>
        <end position="120"/>
    </location>
</feature>
<feature type="compositionally biased region" description="Basic residues" evidence="1">
    <location>
        <begin position="150"/>
        <end position="160"/>
    </location>
</feature>
<accession>A0A0K9NJH6</accession>